<keyword evidence="2" id="KW-1185">Reference proteome</keyword>
<sequence length="408" mass="42657">MNHEIGWDAVADADWPRLFHAHGAAHDTPAHLRALVHGDGGATGQALDHLWSAVIHQGAPWPATAPAARVVAGVLAEESLSRLAGGPATVAPGTRRPLRAALLDFLAAVAEAGRPDIPDDELAAAAFPPGLEQARLDAALEAVLTRDAGVWREEAECVGALMSRALVDIRSAAPALLEPALACLDDAAPRVRTSAAHAAVATAALLGDGSTDERLASRIADAARRARDRDERACLVLALGDLGQAPGEFLSDPDPAVRACAALAPALAGDCDATEEILTALTDPTAADAWFTHRPPRLRYGPRFVLVEAALARVADFDRLLPAACAVAAVAHPFTVAFDWGPLLRAAFPAAPPAPAAPDDLTEAQRTYLRALVANERLWDGRIGNTALALRRVGLPEDRDACRRLASP</sequence>
<dbReference type="InterPro" id="IPR016024">
    <property type="entry name" value="ARM-type_fold"/>
</dbReference>
<dbReference type="RefSeq" id="WP_068692025.1">
    <property type="nucleotide sequence ID" value="NZ_CP063196.1"/>
</dbReference>
<dbReference type="KEGG" id="thao:NI17_005340"/>
<dbReference type="Proteomes" id="UP000265719">
    <property type="component" value="Chromosome"/>
</dbReference>
<evidence type="ECO:0008006" key="3">
    <source>
        <dbReference type="Google" id="ProtNLM"/>
    </source>
</evidence>
<accession>A0AA97LZ31</accession>
<proteinExistence type="predicted"/>
<dbReference type="AlphaFoldDB" id="A0AA97LZ31"/>
<dbReference type="InterPro" id="IPR011989">
    <property type="entry name" value="ARM-like"/>
</dbReference>
<organism evidence="1 2">
    <name type="scientific">Thermobifida halotolerans</name>
    <dbReference type="NCBI Taxonomy" id="483545"/>
    <lineage>
        <taxon>Bacteria</taxon>
        <taxon>Bacillati</taxon>
        <taxon>Actinomycetota</taxon>
        <taxon>Actinomycetes</taxon>
        <taxon>Streptosporangiales</taxon>
        <taxon>Nocardiopsidaceae</taxon>
        <taxon>Thermobifida</taxon>
    </lineage>
</organism>
<dbReference type="EMBL" id="CP063196">
    <property type="protein sequence ID" value="UOE20641.1"/>
    <property type="molecule type" value="Genomic_DNA"/>
</dbReference>
<evidence type="ECO:0000313" key="1">
    <source>
        <dbReference type="EMBL" id="UOE20641.1"/>
    </source>
</evidence>
<protein>
    <recommendedName>
        <fullName evidence="3">PBS lyase</fullName>
    </recommendedName>
</protein>
<dbReference type="SUPFAM" id="SSF48371">
    <property type="entry name" value="ARM repeat"/>
    <property type="match status" value="1"/>
</dbReference>
<gene>
    <name evidence="1" type="ORF">NI17_005340</name>
</gene>
<evidence type="ECO:0000313" key="2">
    <source>
        <dbReference type="Proteomes" id="UP000265719"/>
    </source>
</evidence>
<dbReference type="Gene3D" id="1.25.10.10">
    <property type="entry name" value="Leucine-rich Repeat Variant"/>
    <property type="match status" value="1"/>
</dbReference>
<reference evidence="1" key="1">
    <citation type="submission" date="2020-10" db="EMBL/GenBank/DDBJ databases">
        <title>De novo genome project of the cellulose decomposer Thermobifida halotolerans type strain.</title>
        <authorList>
            <person name="Nagy I."/>
            <person name="Horvath B."/>
            <person name="Kukolya J."/>
            <person name="Nagy I."/>
            <person name="Orsini M."/>
        </authorList>
    </citation>
    <scope>NUCLEOTIDE SEQUENCE</scope>
    <source>
        <strain evidence="1">DSM 44931</strain>
    </source>
</reference>
<name>A0AA97LZ31_9ACTN</name>